<reference evidence="1 2" key="1">
    <citation type="journal article" date="2021" name="Sci. Rep.">
        <title>Genome sequencing of the multicellular alga Astrephomene provides insights into convergent evolution of germ-soma differentiation.</title>
        <authorList>
            <person name="Yamashita S."/>
            <person name="Yamamoto K."/>
            <person name="Matsuzaki R."/>
            <person name="Suzuki S."/>
            <person name="Yamaguchi H."/>
            <person name="Hirooka S."/>
            <person name="Minakuchi Y."/>
            <person name="Miyagishima S."/>
            <person name="Kawachi M."/>
            <person name="Toyoda A."/>
            <person name="Nozaki H."/>
        </authorList>
    </citation>
    <scope>NUCLEOTIDE SEQUENCE [LARGE SCALE GENOMIC DNA]</scope>
    <source>
        <strain evidence="1 2">NIES-4017</strain>
    </source>
</reference>
<proteinExistence type="predicted"/>
<sequence>MGNKPSAESEGVACFHCIRPLPPNQYQFEHIGDQLYVFYETHSPSECYGVEFRDTASGLSDSVTGLCTLTRTLAYFRPGTEKPDEPYRYLCPGCFVKHAKPIQRRLANRICSPGGVPMIGFPFEDTSG</sequence>
<keyword evidence="2" id="KW-1185">Reference proteome</keyword>
<feature type="non-terminal residue" evidence="1">
    <location>
        <position position="128"/>
    </location>
</feature>
<name>A0AAD3E4R0_9CHLO</name>
<dbReference type="Proteomes" id="UP001054857">
    <property type="component" value="Unassembled WGS sequence"/>
</dbReference>
<organism evidence="1 2">
    <name type="scientific">Astrephomene gubernaculifera</name>
    <dbReference type="NCBI Taxonomy" id="47775"/>
    <lineage>
        <taxon>Eukaryota</taxon>
        <taxon>Viridiplantae</taxon>
        <taxon>Chlorophyta</taxon>
        <taxon>core chlorophytes</taxon>
        <taxon>Chlorophyceae</taxon>
        <taxon>CS clade</taxon>
        <taxon>Chlamydomonadales</taxon>
        <taxon>Astrephomenaceae</taxon>
        <taxon>Astrephomene</taxon>
    </lineage>
</organism>
<comment type="caution">
    <text evidence="1">The sequence shown here is derived from an EMBL/GenBank/DDBJ whole genome shotgun (WGS) entry which is preliminary data.</text>
</comment>
<evidence type="ECO:0000313" key="1">
    <source>
        <dbReference type="EMBL" id="GFR51466.1"/>
    </source>
</evidence>
<accession>A0AAD3E4R0</accession>
<gene>
    <name evidence="1" type="ORF">Agub_g13875</name>
</gene>
<dbReference type="EMBL" id="BMAR01000050">
    <property type="protein sequence ID" value="GFR51466.1"/>
    <property type="molecule type" value="Genomic_DNA"/>
</dbReference>
<dbReference type="AlphaFoldDB" id="A0AAD3E4R0"/>
<protein>
    <submittedName>
        <fullName evidence="1">Uncharacterized protein</fullName>
    </submittedName>
</protein>
<evidence type="ECO:0000313" key="2">
    <source>
        <dbReference type="Proteomes" id="UP001054857"/>
    </source>
</evidence>